<dbReference type="AlphaFoldDB" id="A0A7W7KCN5"/>
<dbReference type="InterPro" id="IPR011704">
    <property type="entry name" value="ATPase_dyneun-rel_AAA"/>
</dbReference>
<gene>
    <name evidence="2" type="ORF">HNO88_003679</name>
</gene>
<accession>A0A7W7KCN5</accession>
<evidence type="ECO:0000313" key="3">
    <source>
        <dbReference type="Proteomes" id="UP000555448"/>
    </source>
</evidence>
<dbReference type="GO" id="GO:0005524">
    <property type="term" value="F:ATP binding"/>
    <property type="evidence" value="ECO:0007669"/>
    <property type="project" value="InterPro"/>
</dbReference>
<comment type="caution">
    <text evidence="2">The sequence shown here is derived from an EMBL/GenBank/DDBJ whole genome shotgun (WGS) entry which is preliminary data.</text>
</comment>
<sequence>MTQVPGYFRLGVDQPGSGLGTMIKTLRRHDDPRDYLPPPGLREAVDSALILGRPLLLMGPPGTGKSDLAFAIADWFGWGIETFDTKSTSEARDLFYSFDALSAFRASRPQGDGADGLDLHDFITYQALGKAILDAFPADNERVANLLGPAEATAQVNRPQRRTVVLIDEIDKAPRDFPNDLLNEIERLYFRVPELRNALSPGGKHDPIPAEYMPVVIITSNDERGLPPAFLRRCLRFEIKYPEPDQLKAIVARRLATQLERDHEAMLPEGLGELVDLFVRFRQSGGMGSGESVSTAELLDWIQMLLFARYDPNQPLAPQAALLERSIPAIAKSTEATQRLKQLLRDSFGLMLED</sequence>
<feature type="domain" description="AAA+ ATPase" evidence="1">
    <location>
        <begin position="51"/>
        <end position="245"/>
    </location>
</feature>
<organism evidence="2 3">
    <name type="scientific">Novosphingobium chloroacetimidivorans</name>
    <dbReference type="NCBI Taxonomy" id="1428314"/>
    <lineage>
        <taxon>Bacteria</taxon>
        <taxon>Pseudomonadati</taxon>
        <taxon>Pseudomonadota</taxon>
        <taxon>Alphaproteobacteria</taxon>
        <taxon>Sphingomonadales</taxon>
        <taxon>Sphingomonadaceae</taxon>
        <taxon>Novosphingobium</taxon>
    </lineage>
</organism>
<evidence type="ECO:0000259" key="1">
    <source>
        <dbReference type="SMART" id="SM00382"/>
    </source>
</evidence>
<name>A0A7W7KCN5_9SPHN</name>
<dbReference type="GO" id="GO:0016887">
    <property type="term" value="F:ATP hydrolysis activity"/>
    <property type="evidence" value="ECO:0007669"/>
    <property type="project" value="InterPro"/>
</dbReference>
<proteinExistence type="predicted"/>
<evidence type="ECO:0000313" key="2">
    <source>
        <dbReference type="EMBL" id="MBB4860336.1"/>
    </source>
</evidence>
<dbReference type="RefSeq" id="WP_184248941.1">
    <property type="nucleotide sequence ID" value="NZ_JACHLR010000020.1"/>
</dbReference>
<dbReference type="EMBL" id="JACHLR010000020">
    <property type="protein sequence ID" value="MBB4860336.1"/>
    <property type="molecule type" value="Genomic_DNA"/>
</dbReference>
<reference evidence="2 3" key="1">
    <citation type="submission" date="2020-08" db="EMBL/GenBank/DDBJ databases">
        <title>Functional genomics of gut bacteria from endangered species of beetles.</title>
        <authorList>
            <person name="Carlos-Shanley C."/>
        </authorList>
    </citation>
    <scope>NUCLEOTIDE SEQUENCE [LARGE SCALE GENOMIC DNA]</scope>
    <source>
        <strain evidence="2 3">S00245</strain>
    </source>
</reference>
<dbReference type="InterPro" id="IPR027417">
    <property type="entry name" value="P-loop_NTPase"/>
</dbReference>
<protein>
    <submittedName>
        <fullName evidence="2">MoxR-like ATPase</fullName>
    </submittedName>
</protein>
<dbReference type="InterPro" id="IPR003593">
    <property type="entry name" value="AAA+_ATPase"/>
</dbReference>
<dbReference type="Proteomes" id="UP000555448">
    <property type="component" value="Unassembled WGS sequence"/>
</dbReference>
<dbReference type="SUPFAM" id="SSF52540">
    <property type="entry name" value="P-loop containing nucleoside triphosphate hydrolases"/>
    <property type="match status" value="1"/>
</dbReference>
<keyword evidence="3" id="KW-1185">Reference proteome</keyword>
<dbReference type="Gene3D" id="3.40.50.300">
    <property type="entry name" value="P-loop containing nucleotide triphosphate hydrolases"/>
    <property type="match status" value="1"/>
</dbReference>
<dbReference type="SMART" id="SM00382">
    <property type="entry name" value="AAA"/>
    <property type="match status" value="1"/>
</dbReference>
<dbReference type="Pfam" id="PF07728">
    <property type="entry name" value="AAA_5"/>
    <property type="match status" value="1"/>
</dbReference>